<dbReference type="Proteomes" id="UP000185746">
    <property type="component" value="Chromosome"/>
</dbReference>
<dbReference type="KEGG" id="surl:BI350_07365"/>
<evidence type="ECO:0000313" key="3">
    <source>
        <dbReference type="Proteomes" id="UP000185746"/>
    </source>
</evidence>
<keyword evidence="3" id="KW-1185">Reference proteome</keyword>
<proteinExistence type="predicted"/>
<dbReference type="SUPFAM" id="SSF52540">
    <property type="entry name" value="P-loop containing nucleoside triphosphate hydrolases"/>
    <property type="match status" value="1"/>
</dbReference>
<reference evidence="2 3" key="1">
    <citation type="submission" date="2016-09" db="EMBL/GenBank/DDBJ databases">
        <title>Complete genome sequence of the Lysinibacillus sphaericus LMG 22257, a specie of Bacillus with ureolytic activity that can effectively biodeposit calcium carbonate.</title>
        <authorList>
            <person name="Yan W."/>
        </authorList>
    </citation>
    <scope>NUCLEOTIDE SEQUENCE [LARGE SCALE GENOMIC DNA]</scope>
    <source>
        <strain evidence="2 3">LMG 22257</strain>
    </source>
</reference>
<accession>A0A1D8JF85</accession>
<keyword evidence="2" id="KW-0547">Nucleotide-binding</keyword>
<organism evidence="2 3">
    <name type="scientific">Sporosarcina ureilytica</name>
    <dbReference type="NCBI Taxonomy" id="298596"/>
    <lineage>
        <taxon>Bacteria</taxon>
        <taxon>Bacillati</taxon>
        <taxon>Bacillota</taxon>
        <taxon>Bacilli</taxon>
        <taxon>Bacillales</taxon>
        <taxon>Caryophanaceae</taxon>
        <taxon>Sporosarcina</taxon>
    </lineage>
</organism>
<keyword evidence="2" id="KW-0067">ATP-binding</keyword>
<dbReference type="RefSeq" id="WP_075527506.1">
    <property type="nucleotide sequence ID" value="NZ_CP017560.1"/>
</dbReference>
<dbReference type="AlphaFoldDB" id="A0A1D8JF85"/>
<dbReference type="Pfam" id="PF09848">
    <property type="entry name" value="SLFN-g3_helicase"/>
    <property type="match status" value="1"/>
</dbReference>
<dbReference type="Gene3D" id="3.40.50.300">
    <property type="entry name" value="P-loop containing nucleotide triphosphate hydrolases"/>
    <property type="match status" value="1"/>
</dbReference>
<dbReference type="InterPro" id="IPR018647">
    <property type="entry name" value="SLFN_3-like_DNA/RNA_helicase"/>
</dbReference>
<dbReference type="InterPro" id="IPR027417">
    <property type="entry name" value="P-loop_NTPase"/>
</dbReference>
<sequence>MIIYESTKEEFVGDVINEVLIERLYNSYQEKIGRTSKAEIRSWENSLQKMSNVMQDDDIPKDAAVAIEFNIPNTSKRVDFIVAGNDGKQDHVVIVELKQWETVEKITSRDALVKTYLGGGIRETTHPSYQAWSYAALIEDFNVNVQEQEIKLKPCAYLHNYRKTEEDPLTDVHYQEHLDKAPIFAKGEIQKLRAFIKKYIQVGDQNNLIYQIENGRIRPSKSLQDALNNMLKGNEEFIMIDDQKVFYEDAFHLALEATRNDQKKVMIVEGGPGTGKSVLAINLLVNLINQELVAMYVTRNAAPRNVYSTKLKGDFTKSHIDNLFKGSGSFTNVDENEFDILIVDEAHRLNEKSGMFRNMGENQVKELIKGANFTIFFIDENQKVTLNDVGSVDLIKKYANEFDAEVISYELTSQFRCDGSDGYIAWLDDVLRIRDTANMHELGMEYDVRLFDDPNIMLAEIEKLNVRNNKSRIMAGYCWDWPTKNRKDVNHHDITIPEHDFGVSWNIENTWAIENSSVREAGCIHTAQGLEFDYVGVIIGDDLRYEDGKVMTDYTKRARTDQSLRGIKKLAKENPEKAEALADPIIRNTYRTLMTRGQKGCFIYCTDPGLQAYIKERLEKVSLYKKKREELLYLVDEREGYGADVDGED</sequence>
<dbReference type="GO" id="GO:0005524">
    <property type="term" value="F:ATP binding"/>
    <property type="evidence" value="ECO:0007669"/>
    <property type="project" value="UniProtKB-KW"/>
</dbReference>
<gene>
    <name evidence="2" type="ORF">BI350_07365</name>
</gene>
<protein>
    <submittedName>
        <fullName evidence="2">ATP-binding protein</fullName>
    </submittedName>
</protein>
<evidence type="ECO:0000313" key="2">
    <source>
        <dbReference type="EMBL" id="AOV07374.1"/>
    </source>
</evidence>
<name>A0A1D8JF85_9BACL</name>
<dbReference type="EMBL" id="CP017560">
    <property type="protein sequence ID" value="AOV07374.1"/>
    <property type="molecule type" value="Genomic_DNA"/>
</dbReference>
<evidence type="ECO:0000259" key="1">
    <source>
        <dbReference type="Pfam" id="PF09848"/>
    </source>
</evidence>
<feature type="domain" description="Schlafen group 3-like DNA/RNA helicase" evidence="1">
    <location>
        <begin position="263"/>
        <end position="607"/>
    </location>
</feature>